<comment type="caution">
    <text evidence="3">The sequence shown here is derived from an EMBL/GenBank/DDBJ whole genome shotgun (WGS) entry which is preliminary data.</text>
</comment>
<evidence type="ECO:0000256" key="1">
    <source>
        <dbReference type="SAM" id="MobiDB-lite"/>
    </source>
</evidence>
<feature type="region of interest" description="Disordered" evidence="1">
    <location>
        <begin position="210"/>
        <end position="283"/>
    </location>
</feature>
<dbReference type="EMBL" id="JAPFFF010000005">
    <property type="protein sequence ID" value="KAK8889707.1"/>
    <property type="molecule type" value="Genomic_DNA"/>
</dbReference>
<feature type="signal peptide" evidence="2">
    <location>
        <begin position="1"/>
        <end position="16"/>
    </location>
</feature>
<keyword evidence="2" id="KW-0732">Signal</keyword>
<evidence type="ECO:0000313" key="3">
    <source>
        <dbReference type="EMBL" id="KAK8889707.1"/>
    </source>
</evidence>
<feature type="region of interest" description="Disordered" evidence="1">
    <location>
        <begin position="305"/>
        <end position="344"/>
    </location>
</feature>
<protein>
    <submittedName>
        <fullName evidence="3">Uncharacterized protein</fullName>
    </submittedName>
</protein>
<feature type="compositionally biased region" description="Basic and acidic residues" evidence="1">
    <location>
        <begin position="246"/>
        <end position="261"/>
    </location>
</feature>
<dbReference type="Proteomes" id="UP001470230">
    <property type="component" value="Unassembled WGS sequence"/>
</dbReference>
<feature type="chain" id="PRO_5047011122" evidence="2">
    <location>
        <begin position="17"/>
        <end position="344"/>
    </location>
</feature>
<sequence length="344" mass="38485">MFLFLFTLALSAQTENESEKKVDITIFEAFQKFFGSVELFFAHIFDSLSFAFSPILPPIVNFLSSTFGFVWKFFYILFSEIGTAIKYWQMALIQFIKKASSFFQRPKYTSIPASTPAPSFSPIIPVNPESDQIAESSVNEQQQTIQSTQSNVENQFTEQEVKQAQTDEFVTGEEKIQTIEPINIGEDHLPAKQTIETDKEHVDIDVGFVNDKEETKIPEAEAEIESNETEQTKDFTKTDPAGEFAIKPDDKSDQKPDEKQAEPTPGVEVSSSPTAKFTIGTENHHVNVNLEIVDDAEDGELPLKVTIDSNESDAASEPELPKSPEPTPAVEQKPTENDNLNNNL</sequence>
<organism evidence="3 4">
    <name type="scientific">Tritrichomonas musculus</name>
    <dbReference type="NCBI Taxonomy" id="1915356"/>
    <lineage>
        <taxon>Eukaryota</taxon>
        <taxon>Metamonada</taxon>
        <taxon>Parabasalia</taxon>
        <taxon>Tritrichomonadida</taxon>
        <taxon>Tritrichomonadidae</taxon>
        <taxon>Tritrichomonas</taxon>
    </lineage>
</organism>
<evidence type="ECO:0000313" key="4">
    <source>
        <dbReference type="Proteomes" id="UP001470230"/>
    </source>
</evidence>
<gene>
    <name evidence="3" type="ORF">M9Y10_034460</name>
</gene>
<name>A0ABR2KFQ9_9EUKA</name>
<feature type="compositionally biased region" description="Basic and acidic residues" evidence="1">
    <location>
        <begin position="210"/>
        <end position="219"/>
    </location>
</feature>
<accession>A0ABR2KFQ9</accession>
<evidence type="ECO:0000256" key="2">
    <source>
        <dbReference type="SAM" id="SignalP"/>
    </source>
</evidence>
<reference evidence="3 4" key="1">
    <citation type="submission" date="2024-04" db="EMBL/GenBank/DDBJ databases">
        <title>Tritrichomonas musculus Genome.</title>
        <authorList>
            <person name="Alves-Ferreira E."/>
            <person name="Grigg M."/>
            <person name="Lorenzi H."/>
            <person name="Galac M."/>
        </authorList>
    </citation>
    <scope>NUCLEOTIDE SEQUENCE [LARGE SCALE GENOMIC DNA]</scope>
    <source>
        <strain evidence="3 4">EAF2021</strain>
    </source>
</reference>
<keyword evidence="4" id="KW-1185">Reference proteome</keyword>
<proteinExistence type="predicted"/>